<organism evidence="2 3">
    <name type="scientific">Kuenenia stuttgartiensis</name>
    <dbReference type="NCBI Taxonomy" id="174633"/>
    <lineage>
        <taxon>Bacteria</taxon>
        <taxon>Pseudomonadati</taxon>
        <taxon>Planctomycetota</taxon>
        <taxon>Candidatus Brocadiia</taxon>
        <taxon>Candidatus Brocadiales</taxon>
        <taxon>Candidatus Brocadiaceae</taxon>
        <taxon>Candidatus Kuenenia</taxon>
    </lineage>
</organism>
<dbReference type="EMBL" id="CP049055">
    <property type="protein sequence ID" value="QII12089.1"/>
    <property type="molecule type" value="Genomic_DNA"/>
</dbReference>
<dbReference type="EMBL" id="LT934425">
    <property type="protein sequence ID" value="SOH06375.1"/>
    <property type="molecule type" value="Genomic_DNA"/>
</dbReference>
<dbReference type="Proteomes" id="UP000501926">
    <property type="component" value="Chromosome"/>
</dbReference>
<dbReference type="AlphaFoldDB" id="A0A2C9CL55"/>
<dbReference type="KEGG" id="kst:KSMBR1_3903"/>
<evidence type="ECO:0000313" key="3">
    <source>
        <dbReference type="Proteomes" id="UP000221734"/>
    </source>
</evidence>
<sequence>MAVVSISFVPASVFLSPSATVTITVSPERYATSLLSVITSCDTVGVGEGCDVIVGVGVNKTVGVGDTAAAVVGVGTIGADSVVKLHE</sequence>
<evidence type="ECO:0000313" key="4">
    <source>
        <dbReference type="Proteomes" id="UP000501926"/>
    </source>
</evidence>
<evidence type="ECO:0000313" key="2">
    <source>
        <dbReference type="EMBL" id="SOH06375.1"/>
    </source>
</evidence>
<evidence type="ECO:0000313" key="1">
    <source>
        <dbReference type="EMBL" id="QII12089.1"/>
    </source>
</evidence>
<protein>
    <submittedName>
        <fullName evidence="2">Uncharacterized protein</fullName>
    </submittedName>
</protein>
<reference evidence="3" key="2">
    <citation type="submission" date="2017-10" db="EMBL/GenBank/DDBJ databases">
        <authorList>
            <person name="Frank J."/>
        </authorList>
    </citation>
    <scope>NUCLEOTIDE SEQUENCE [LARGE SCALE GENOMIC DNA]</scope>
</reference>
<proteinExistence type="predicted"/>
<accession>A0A2C9CL55</accession>
<dbReference type="Proteomes" id="UP000221734">
    <property type="component" value="Chromosome Kuenenia_stuttgartiensis_MBR1"/>
</dbReference>
<reference evidence="1 4" key="3">
    <citation type="submission" date="2020-02" db="EMBL/GenBank/DDBJ databases">
        <title>Newly sequenced genome of strain CSTR1 showed variability in Candidatus Kuenenia stuttgartiensis genomes.</title>
        <authorList>
            <person name="Ding C."/>
            <person name="Adrian L."/>
        </authorList>
    </citation>
    <scope>NUCLEOTIDE SEQUENCE [LARGE SCALE GENOMIC DNA]</scope>
    <source>
        <strain evidence="1 4">CSTR1</strain>
    </source>
</reference>
<keyword evidence="3" id="KW-1185">Reference proteome</keyword>
<name>A0A2C9CL55_KUEST</name>
<gene>
    <name evidence="1" type="ORF">KsCSTR_27100</name>
    <name evidence="2" type="ORF">KSMBR1_3903</name>
</gene>
<reference evidence="2" key="1">
    <citation type="submission" date="2017-10" db="EMBL/GenBank/DDBJ databases">
        <authorList>
            <person name="Banno H."/>
            <person name="Chua N.-H."/>
        </authorList>
    </citation>
    <scope>NUCLEOTIDE SEQUENCE [LARGE SCALE GENOMIC DNA]</scope>
    <source>
        <strain evidence="2">Kuenenia_mbr1_ru-nijmegen</strain>
    </source>
</reference>